<evidence type="ECO:0000313" key="6">
    <source>
        <dbReference type="Proteomes" id="UP000185003"/>
    </source>
</evidence>
<dbReference type="RefSeq" id="WP_074239088.1">
    <property type="nucleotide sequence ID" value="NZ_FSRA01000001.1"/>
</dbReference>
<comment type="catalytic activity">
    <reaction evidence="4">
        <text>O-phospho-L-tyrosyl-[protein] + H2O = L-tyrosyl-[protein] + phosphate</text>
        <dbReference type="Rhea" id="RHEA:10684"/>
        <dbReference type="Rhea" id="RHEA-COMP:10136"/>
        <dbReference type="Rhea" id="RHEA-COMP:20101"/>
        <dbReference type="ChEBI" id="CHEBI:15377"/>
        <dbReference type="ChEBI" id="CHEBI:43474"/>
        <dbReference type="ChEBI" id="CHEBI:46858"/>
        <dbReference type="ChEBI" id="CHEBI:61978"/>
        <dbReference type="EC" id="3.1.3.48"/>
    </reaction>
</comment>
<evidence type="ECO:0000256" key="1">
    <source>
        <dbReference type="ARBA" id="ARBA00005750"/>
    </source>
</evidence>
<dbReference type="PIRSF" id="PIRSF016557">
    <property type="entry name" value="Caps_synth_CpsB"/>
    <property type="match status" value="1"/>
</dbReference>
<dbReference type="PANTHER" id="PTHR39181">
    <property type="entry name" value="TYROSINE-PROTEIN PHOSPHATASE YWQE"/>
    <property type="match status" value="1"/>
</dbReference>
<evidence type="ECO:0000313" key="5">
    <source>
        <dbReference type="EMBL" id="SIN89758.1"/>
    </source>
</evidence>
<dbReference type="SUPFAM" id="SSF89550">
    <property type="entry name" value="PHP domain-like"/>
    <property type="match status" value="1"/>
</dbReference>
<gene>
    <name evidence="5" type="ORF">SAMN04488055_1989</name>
</gene>
<dbReference type="InterPro" id="IPR016195">
    <property type="entry name" value="Pol/histidinol_Pase-like"/>
</dbReference>
<dbReference type="Pfam" id="PF19567">
    <property type="entry name" value="CpsB_CapC"/>
    <property type="match status" value="1"/>
</dbReference>
<sequence>MRSDLLLHDMHSHLLPALDDGAKHIEDSLSLIRQLSALGYKKLITTPHVISGLYYNSADTIFPALEVLRAAVEKEGIPIELDAAAEYMMDDYFETLLADKTPLLTINGKYVLVEFSYVAHPPNYRTIFFDLKMAGYEPILAHPERYMYLHQQFEVYRELFETGILLQVNLLSLMGYYGSRVQKVAMQLLEEGLVHFIGSDVHHQKHIDTISGFEMNRSLEKLFDKGLLRNEQL</sequence>
<dbReference type="AlphaFoldDB" id="A0A1N6F389"/>
<dbReference type="Proteomes" id="UP000185003">
    <property type="component" value="Unassembled WGS sequence"/>
</dbReference>
<name>A0A1N6F389_9BACT</name>
<dbReference type="GO" id="GO:0030145">
    <property type="term" value="F:manganese ion binding"/>
    <property type="evidence" value="ECO:0007669"/>
    <property type="project" value="InterPro"/>
</dbReference>
<evidence type="ECO:0000256" key="4">
    <source>
        <dbReference type="ARBA" id="ARBA00051722"/>
    </source>
</evidence>
<dbReference type="InterPro" id="IPR016667">
    <property type="entry name" value="Caps_polysacc_synth_CpsB/CapC"/>
</dbReference>
<dbReference type="PANTHER" id="PTHR39181:SF1">
    <property type="entry name" value="TYROSINE-PROTEIN PHOSPHATASE YWQE"/>
    <property type="match status" value="1"/>
</dbReference>
<dbReference type="EMBL" id="FSRA01000001">
    <property type="protein sequence ID" value="SIN89758.1"/>
    <property type="molecule type" value="Genomic_DNA"/>
</dbReference>
<evidence type="ECO:0000256" key="2">
    <source>
        <dbReference type="ARBA" id="ARBA00013064"/>
    </source>
</evidence>
<dbReference type="STRING" id="536979.SAMN04488055_1989"/>
<keyword evidence="6" id="KW-1185">Reference proteome</keyword>
<keyword evidence="3" id="KW-0378">Hydrolase</keyword>
<proteinExistence type="inferred from homology"/>
<organism evidence="5 6">
    <name type="scientific">Chitinophaga niabensis</name>
    <dbReference type="NCBI Taxonomy" id="536979"/>
    <lineage>
        <taxon>Bacteria</taxon>
        <taxon>Pseudomonadati</taxon>
        <taxon>Bacteroidota</taxon>
        <taxon>Chitinophagia</taxon>
        <taxon>Chitinophagales</taxon>
        <taxon>Chitinophagaceae</taxon>
        <taxon>Chitinophaga</taxon>
    </lineage>
</organism>
<comment type="similarity">
    <text evidence="1">Belongs to the metallo-dependent hydrolases superfamily. CpsB/CapC family.</text>
</comment>
<protein>
    <recommendedName>
        <fullName evidence="2">protein-tyrosine-phosphatase</fullName>
        <ecNumber evidence="2">3.1.3.48</ecNumber>
    </recommendedName>
</protein>
<reference evidence="5 6" key="1">
    <citation type="submission" date="2016-11" db="EMBL/GenBank/DDBJ databases">
        <authorList>
            <person name="Jaros S."/>
            <person name="Januszkiewicz K."/>
            <person name="Wedrychowicz H."/>
        </authorList>
    </citation>
    <scope>NUCLEOTIDE SEQUENCE [LARGE SCALE GENOMIC DNA]</scope>
    <source>
        <strain evidence="5 6">DSM 24787</strain>
    </source>
</reference>
<dbReference type="EC" id="3.1.3.48" evidence="2"/>
<dbReference type="Gene3D" id="3.20.20.140">
    <property type="entry name" value="Metal-dependent hydrolases"/>
    <property type="match status" value="1"/>
</dbReference>
<dbReference type="OrthoDB" id="9788539at2"/>
<accession>A0A1N6F389</accession>
<dbReference type="GO" id="GO:0004725">
    <property type="term" value="F:protein tyrosine phosphatase activity"/>
    <property type="evidence" value="ECO:0007669"/>
    <property type="project" value="UniProtKB-EC"/>
</dbReference>
<evidence type="ECO:0000256" key="3">
    <source>
        <dbReference type="ARBA" id="ARBA00022801"/>
    </source>
</evidence>